<evidence type="ECO:0000256" key="4">
    <source>
        <dbReference type="ARBA" id="ARBA00022452"/>
    </source>
</evidence>
<dbReference type="Proteomes" id="UP000005012">
    <property type="component" value="Chromosome"/>
</dbReference>
<evidence type="ECO:0000313" key="12">
    <source>
        <dbReference type="EMBL" id="AFH93268.1"/>
    </source>
</evidence>
<evidence type="ECO:0000259" key="10">
    <source>
        <dbReference type="Pfam" id="PF13953"/>
    </source>
</evidence>
<reference evidence="13" key="2">
    <citation type="submission" date="2012-04" db="EMBL/GenBank/DDBJ databases">
        <title>Complete genome sequence of Providencia stuartii clinical isolate MRSN 2154.</title>
        <authorList>
            <person name="Clifford R.J."/>
            <person name="Hang J."/>
            <person name="Riley M.C."/>
            <person name="Onmus-Leone F."/>
            <person name="Kuschner R.A."/>
            <person name="Lesho E.P."/>
            <person name="Waterman P.E."/>
        </authorList>
    </citation>
    <scope>NUCLEOTIDE SEQUENCE [LARGE SCALE GENOMIC DNA]</scope>
    <source>
        <strain evidence="13">MRSN 2154</strain>
    </source>
</reference>
<evidence type="ECO:0000256" key="1">
    <source>
        <dbReference type="ARBA" id="ARBA00004571"/>
    </source>
</evidence>
<evidence type="ECO:0000256" key="7">
    <source>
        <dbReference type="ARBA" id="ARBA00023136"/>
    </source>
</evidence>
<feature type="domain" description="PapC-like C-terminal" evidence="10">
    <location>
        <begin position="749"/>
        <end position="808"/>
    </location>
</feature>
<dbReference type="Gene3D" id="2.60.40.2610">
    <property type="entry name" value="Outer membrane usher protein FimD, plug domain"/>
    <property type="match status" value="1"/>
</dbReference>
<protein>
    <submittedName>
        <fullName evidence="12">Fimbrial biogenesis outer membrane usher protein</fullName>
    </submittedName>
</protein>
<dbReference type="SUPFAM" id="SSF141729">
    <property type="entry name" value="FimD N-terminal domain-like"/>
    <property type="match status" value="1"/>
</dbReference>
<evidence type="ECO:0000256" key="5">
    <source>
        <dbReference type="ARBA" id="ARBA00022692"/>
    </source>
</evidence>
<evidence type="ECO:0000256" key="6">
    <source>
        <dbReference type="ARBA" id="ARBA00022729"/>
    </source>
</evidence>
<dbReference type="InterPro" id="IPR025885">
    <property type="entry name" value="PapC_N"/>
</dbReference>
<dbReference type="PANTHER" id="PTHR30451">
    <property type="entry name" value="OUTER MEMBRANE USHER PROTEIN"/>
    <property type="match status" value="1"/>
</dbReference>
<feature type="signal peptide" evidence="9">
    <location>
        <begin position="1"/>
        <end position="22"/>
    </location>
</feature>
<evidence type="ECO:0000313" key="13">
    <source>
        <dbReference type="Proteomes" id="UP000005012"/>
    </source>
</evidence>
<keyword evidence="8" id="KW-0998">Cell outer membrane</keyword>
<dbReference type="Gene3D" id="2.60.40.3110">
    <property type="match status" value="1"/>
</dbReference>
<reference evidence="12 13" key="1">
    <citation type="journal article" date="2012" name="J. Bacteriol.">
        <title>Complete Genome Sequence of Providencia stuartii Clinical Isolate MRSN 2154.</title>
        <authorList>
            <person name="Clifford R.J."/>
            <person name="Hang J."/>
            <person name="Riley M.C."/>
            <person name="Onmus-Leone F."/>
            <person name="Kuschner R.A."/>
            <person name="Lesho E.P."/>
            <person name="Waterman P.E."/>
        </authorList>
    </citation>
    <scope>NUCLEOTIDE SEQUENCE [LARGE SCALE GENOMIC DNA]</scope>
    <source>
        <strain evidence="12 13">MRSN 2154</strain>
    </source>
</reference>
<dbReference type="GO" id="GO:0009297">
    <property type="term" value="P:pilus assembly"/>
    <property type="evidence" value="ECO:0007669"/>
    <property type="project" value="InterPro"/>
</dbReference>
<gene>
    <name evidence="12" type="ordered locus">S70_06985</name>
</gene>
<accession>A0A140NKT1</accession>
<keyword evidence="4" id="KW-1134">Transmembrane beta strand</keyword>
<evidence type="ECO:0000256" key="9">
    <source>
        <dbReference type="SAM" id="SignalP"/>
    </source>
</evidence>
<name>A0A140NKT1_PROSM</name>
<dbReference type="GO" id="GO:0009279">
    <property type="term" value="C:cell outer membrane"/>
    <property type="evidence" value="ECO:0007669"/>
    <property type="project" value="UniProtKB-SubCell"/>
</dbReference>
<dbReference type="FunFam" id="2.60.40.3110:FF:000001">
    <property type="entry name" value="Putative fimbrial outer membrane usher"/>
    <property type="match status" value="1"/>
</dbReference>
<dbReference type="PATRIC" id="fig|1157951.4.peg.1388"/>
<feature type="domain" description="PapC N-terminal" evidence="11">
    <location>
        <begin position="34"/>
        <end position="173"/>
    </location>
</feature>
<dbReference type="KEGG" id="psi:S70_06985"/>
<organism evidence="12 13">
    <name type="scientific">Providencia stuartii (strain MRSN 2154)</name>
    <dbReference type="NCBI Taxonomy" id="1157951"/>
    <lineage>
        <taxon>Bacteria</taxon>
        <taxon>Pseudomonadati</taxon>
        <taxon>Pseudomonadota</taxon>
        <taxon>Gammaproteobacteria</taxon>
        <taxon>Enterobacterales</taxon>
        <taxon>Morganellaceae</taxon>
        <taxon>Providencia</taxon>
    </lineage>
</organism>
<dbReference type="Pfam" id="PF00577">
    <property type="entry name" value="Usher"/>
    <property type="match status" value="1"/>
</dbReference>
<dbReference type="RefSeq" id="WP_014656788.1">
    <property type="nucleotide sequence ID" value="NC_017731.1"/>
</dbReference>
<dbReference type="InterPro" id="IPR043142">
    <property type="entry name" value="PapC-like_C_sf"/>
</dbReference>
<dbReference type="Pfam" id="PF13953">
    <property type="entry name" value="PapC_C"/>
    <property type="match status" value="1"/>
</dbReference>
<dbReference type="OrthoDB" id="6554712at2"/>
<dbReference type="AlphaFoldDB" id="A0A140NKT1"/>
<comment type="subcellular location">
    <subcellularLocation>
        <location evidence="1">Cell outer membrane</location>
        <topology evidence="1">Multi-pass membrane protein</topology>
    </subcellularLocation>
</comment>
<evidence type="ECO:0000259" key="11">
    <source>
        <dbReference type="Pfam" id="PF13954"/>
    </source>
</evidence>
<proteinExistence type="inferred from homology"/>
<keyword evidence="3" id="KW-0813">Transport</keyword>
<dbReference type="InterPro" id="IPR025949">
    <property type="entry name" value="PapC-like_C"/>
</dbReference>
<dbReference type="Pfam" id="PF13954">
    <property type="entry name" value="PapC_N"/>
    <property type="match status" value="1"/>
</dbReference>
<dbReference type="InterPro" id="IPR042186">
    <property type="entry name" value="FimD_plug_dom"/>
</dbReference>
<keyword evidence="5" id="KW-0812">Transmembrane</keyword>
<feature type="chain" id="PRO_5007303783" evidence="9">
    <location>
        <begin position="23"/>
        <end position="822"/>
    </location>
</feature>
<dbReference type="HOGENOM" id="CLU_009120_1_0_6"/>
<dbReference type="PANTHER" id="PTHR30451:SF20">
    <property type="entry name" value="FIMBRIAE USHER"/>
    <property type="match status" value="1"/>
</dbReference>
<dbReference type="Gene3D" id="2.60.40.2070">
    <property type="match status" value="1"/>
</dbReference>
<evidence type="ECO:0000256" key="2">
    <source>
        <dbReference type="ARBA" id="ARBA00008064"/>
    </source>
</evidence>
<dbReference type="InterPro" id="IPR000015">
    <property type="entry name" value="Fimb_usher"/>
</dbReference>
<evidence type="ECO:0000256" key="3">
    <source>
        <dbReference type="ARBA" id="ARBA00022448"/>
    </source>
</evidence>
<dbReference type="GO" id="GO:0015473">
    <property type="term" value="F:fimbrial usher porin activity"/>
    <property type="evidence" value="ECO:0007669"/>
    <property type="project" value="InterPro"/>
</dbReference>
<dbReference type="EMBL" id="CP003488">
    <property type="protein sequence ID" value="AFH93268.1"/>
    <property type="molecule type" value="Genomic_DNA"/>
</dbReference>
<evidence type="ECO:0000256" key="8">
    <source>
        <dbReference type="ARBA" id="ARBA00023237"/>
    </source>
</evidence>
<dbReference type="Gene3D" id="3.10.20.410">
    <property type="match status" value="1"/>
</dbReference>
<dbReference type="GeneID" id="93517936"/>
<sequence>MKIKLLFVLVSLSLGYGRFALAVEENQNEKKYSYNEGFLLGNAKDISIDKLTEDQITPGNWYVDLYLNNEFLYNKEIRFYENEQGRVVPCLTKEDVDGFNIKPEYLGLIESNGECEDLKSLSKDVQVNLKQDILRLDILIPQAMVEYSARGSVPISALNEGVPAFFMNYNLNGYSTRSHGKDEHSAYGNISAGLNLGLFRIRHQSNLQYNEDDKFHHESIRTYVQRAIPQIKSELTVGQSFTDGSLFDSFSYTGAELATDNRMRPQSMQGFAPTVRGVANSNARVRIIQNGFVIYETNVSPGEFTINDLYATGYGGDLTVEVTEANGSVSTFVVPFSTVPGLLRPGQIDYSIVSGKLRGDHTSSDIFAQSTIKYGLSNILTPFAGVQYSNKYQSGLLGFAVNTQVGAFSFDMASSKAELDNKRTYNGARARVTWNKDINATGTNIALAGYRYESQNYLSLYEASSYRDSYLFNGESINPRRSQYVLTVNQNLADYGTVYVSGSLQTWRDNLPDTKQLQAGYMNNFKGIGYSFTYIKMYRNGDQGGDNNYMFNVSVPFSLWYPEQNTLLSSSITRSDSDHRWSNNTTISSSFGEDNSISWNATASDIGNSNSSFSGNIQKDFSSASVNAGYSQGNNYKSLSVGASGALVAYQGGVIPSRYLSDTFAIVEANEAEGASVASWSNIVINDSGKAVVPSLVPYQYNTLYLNTENMDTDVELDNNLAKIAPYAGSAVLVKFNTQKGNNITYRIILQDKKAVPFGADIYDENNNKIGLVGQGGLVHFNSQSEQGTVIVKWGEGSHQRCKFDYNISSNSSISESVCYFY</sequence>
<comment type="similarity">
    <text evidence="2">Belongs to the fimbrial export usher family.</text>
</comment>
<keyword evidence="7" id="KW-0472">Membrane</keyword>
<keyword evidence="6 9" id="KW-0732">Signal</keyword>
<dbReference type="InterPro" id="IPR037224">
    <property type="entry name" value="PapC_N_sf"/>
</dbReference>